<reference evidence="1" key="1">
    <citation type="submission" date="2021-02" db="EMBL/GenBank/DDBJ databases">
        <authorList>
            <person name="Nowell W R."/>
        </authorList>
    </citation>
    <scope>NUCLEOTIDE SEQUENCE</scope>
</reference>
<organism evidence="1 3">
    <name type="scientific">Didymodactylos carnosus</name>
    <dbReference type="NCBI Taxonomy" id="1234261"/>
    <lineage>
        <taxon>Eukaryota</taxon>
        <taxon>Metazoa</taxon>
        <taxon>Spiralia</taxon>
        <taxon>Gnathifera</taxon>
        <taxon>Rotifera</taxon>
        <taxon>Eurotatoria</taxon>
        <taxon>Bdelloidea</taxon>
        <taxon>Philodinida</taxon>
        <taxon>Philodinidae</taxon>
        <taxon>Didymodactylos</taxon>
    </lineage>
</organism>
<dbReference type="Proteomes" id="UP000681722">
    <property type="component" value="Unassembled WGS sequence"/>
</dbReference>
<evidence type="ECO:0008006" key="4">
    <source>
        <dbReference type="Google" id="ProtNLM"/>
    </source>
</evidence>
<name>A0A814V917_9BILA</name>
<protein>
    <recommendedName>
        <fullName evidence="4">Integrase zinc-binding domain-containing protein</fullName>
    </recommendedName>
</protein>
<evidence type="ECO:0000313" key="2">
    <source>
        <dbReference type="EMBL" id="CAF3949185.1"/>
    </source>
</evidence>
<evidence type="ECO:0000313" key="3">
    <source>
        <dbReference type="Proteomes" id="UP000663829"/>
    </source>
</evidence>
<proteinExistence type="predicted"/>
<sequence length="425" mass="48111">MAIPSKFNSTNLKHQQSRNNKIQTIYDKLNTGNYVQSFVLENDIVHKVLARRGRPTLKLPYISSMMTDSLLEAYHDSVISGHFGINKTLYKIQLLNHYERNFSYFGVYNIPTLFPKPIHQRTTSKTCDKVKDAAVTFYTGDDISWQAPGKCDYVVVRDDGQKTKHQKHISISKSTFQELRPRFVLYKSTLAHRICICVYHENIHLLINVLSKHVTGLKAGDLSAFTSMLICDIICSGSGGDVGFSFGLVSNNTTHDKFSVATCLDVIVNEIKSYVPDVNEIIFFSDGAASQFKNRFLLRYLTYMMDDNDVDIIWNFFARSHGKGVVDGIGGILKRLVWSEMMAGKRCTSASDFVQICNEKTKIIIAGEITNAQIDVTIAKLSHMFDQTCSVPVIRKQHSIKVLHKNIIECSSYTNCTQTFVFTFE</sequence>
<dbReference type="PANTHER" id="PTHR46601:SF2">
    <property type="entry name" value="UBIQUITIN-LIKE PROTEASE FAMILY PROFILE DOMAIN-CONTAINING PROTEIN"/>
    <property type="match status" value="1"/>
</dbReference>
<accession>A0A814V917</accession>
<dbReference type="EMBL" id="CAJNOQ010007987">
    <property type="protein sequence ID" value="CAF1185011.1"/>
    <property type="molecule type" value="Genomic_DNA"/>
</dbReference>
<gene>
    <name evidence="1" type="ORF">GPM918_LOCUS22900</name>
    <name evidence="2" type="ORF">SRO942_LOCUS22894</name>
</gene>
<dbReference type="OrthoDB" id="10062343at2759"/>
<dbReference type="PANTHER" id="PTHR46601">
    <property type="entry name" value="ULP_PROTEASE DOMAIN-CONTAINING PROTEIN"/>
    <property type="match status" value="1"/>
</dbReference>
<keyword evidence="3" id="KW-1185">Reference proteome</keyword>
<dbReference type="Proteomes" id="UP000663829">
    <property type="component" value="Unassembled WGS sequence"/>
</dbReference>
<dbReference type="AlphaFoldDB" id="A0A814V917"/>
<evidence type="ECO:0000313" key="1">
    <source>
        <dbReference type="EMBL" id="CAF1185011.1"/>
    </source>
</evidence>
<comment type="caution">
    <text evidence="1">The sequence shown here is derived from an EMBL/GenBank/DDBJ whole genome shotgun (WGS) entry which is preliminary data.</text>
</comment>
<dbReference type="EMBL" id="CAJOBC010007986">
    <property type="protein sequence ID" value="CAF3949185.1"/>
    <property type="molecule type" value="Genomic_DNA"/>
</dbReference>